<name>A0A1I1ZMQ5_9ACTN</name>
<keyword evidence="3" id="KW-1185">Reference proteome</keyword>
<dbReference type="InterPro" id="IPR007278">
    <property type="entry name" value="DUF397"/>
</dbReference>
<evidence type="ECO:0000313" key="3">
    <source>
        <dbReference type="Proteomes" id="UP000198716"/>
    </source>
</evidence>
<organism evidence="2 3">
    <name type="scientific">Actinopolyspora alba</name>
    <dbReference type="NCBI Taxonomy" id="673379"/>
    <lineage>
        <taxon>Bacteria</taxon>
        <taxon>Bacillati</taxon>
        <taxon>Actinomycetota</taxon>
        <taxon>Actinomycetes</taxon>
        <taxon>Actinopolysporales</taxon>
        <taxon>Actinopolysporaceae</taxon>
        <taxon>Actinopolyspora</taxon>
        <taxon>Actinopolyspora alba group</taxon>
    </lineage>
</organism>
<evidence type="ECO:0000313" key="2">
    <source>
        <dbReference type="EMBL" id="SFE33094.1"/>
    </source>
</evidence>
<dbReference type="RefSeq" id="WP_092928316.1">
    <property type="nucleotide sequence ID" value="NZ_FOMZ01000011.1"/>
</dbReference>
<dbReference type="Pfam" id="PF04149">
    <property type="entry name" value="DUF397"/>
    <property type="match status" value="1"/>
</dbReference>
<proteinExistence type="predicted"/>
<reference evidence="3" key="1">
    <citation type="submission" date="2016-10" db="EMBL/GenBank/DDBJ databases">
        <authorList>
            <person name="Varghese N."/>
            <person name="Submissions S."/>
        </authorList>
    </citation>
    <scope>NUCLEOTIDE SEQUENCE [LARGE SCALE GENOMIC DNA]</scope>
    <source>
        <strain evidence="3">DSM 45004</strain>
    </source>
</reference>
<protein>
    <recommendedName>
        <fullName evidence="1">DUF397 domain-containing protein</fullName>
    </recommendedName>
</protein>
<gene>
    <name evidence="2" type="ORF">SAMN04487819_11155</name>
</gene>
<dbReference type="AlphaFoldDB" id="A0A1I1ZMQ5"/>
<evidence type="ECO:0000259" key="1">
    <source>
        <dbReference type="Pfam" id="PF04149"/>
    </source>
</evidence>
<sequence length="69" mass="7258">METAVHGVIAGWRTSTYSQNNAACVEVGSAPGVVGVRDSKLGPDSPVLAMRLSAWSAFAVALREGRFDH</sequence>
<dbReference type="EMBL" id="FOMZ01000011">
    <property type="protein sequence ID" value="SFE33094.1"/>
    <property type="molecule type" value="Genomic_DNA"/>
</dbReference>
<dbReference type="Proteomes" id="UP000198716">
    <property type="component" value="Unassembled WGS sequence"/>
</dbReference>
<feature type="domain" description="DUF397" evidence="1">
    <location>
        <begin position="10"/>
        <end position="62"/>
    </location>
</feature>
<accession>A0A1I1ZMQ5</accession>